<name>A0A0E9V7R9_ANGAN</name>
<evidence type="ECO:0000256" key="1">
    <source>
        <dbReference type="SAM" id="MobiDB-lite"/>
    </source>
</evidence>
<protein>
    <submittedName>
        <fullName evidence="2">Uncharacterized protein</fullName>
    </submittedName>
</protein>
<feature type="compositionally biased region" description="Low complexity" evidence="1">
    <location>
        <begin position="49"/>
        <end position="69"/>
    </location>
</feature>
<evidence type="ECO:0000313" key="2">
    <source>
        <dbReference type="EMBL" id="JAH74169.1"/>
    </source>
</evidence>
<accession>A0A0E9V7R9</accession>
<sequence>MASMAHRSRLSCHLHPPLLFFAGLEGSDEEGTLGRGTSSVPRISRRFLSNSSCSSSSSSANSSSSSNSSPKPTGLEMASENTT</sequence>
<feature type="region of interest" description="Disordered" evidence="1">
    <location>
        <begin position="49"/>
        <end position="83"/>
    </location>
</feature>
<dbReference type="EMBL" id="GBXM01034408">
    <property type="protein sequence ID" value="JAH74169.1"/>
    <property type="molecule type" value="Transcribed_RNA"/>
</dbReference>
<dbReference type="AlphaFoldDB" id="A0A0E9V7R9"/>
<proteinExistence type="predicted"/>
<reference evidence="2" key="2">
    <citation type="journal article" date="2015" name="Fish Shellfish Immunol.">
        <title>Early steps in the European eel (Anguilla anguilla)-Vibrio vulnificus interaction in the gills: Role of the RtxA13 toxin.</title>
        <authorList>
            <person name="Callol A."/>
            <person name="Pajuelo D."/>
            <person name="Ebbesson L."/>
            <person name="Teles M."/>
            <person name="MacKenzie S."/>
            <person name="Amaro C."/>
        </authorList>
    </citation>
    <scope>NUCLEOTIDE SEQUENCE</scope>
</reference>
<organism evidence="2">
    <name type="scientific">Anguilla anguilla</name>
    <name type="common">European freshwater eel</name>
    <name type="synonym">Muraena anguilla</name>
    <dbReference type="NCBI Taxonomy" id="7936"/>
    <lineage>
        <taxon>Eukaryota</taxon>
        <taxon>Metazoa</taxon>
        <taxon>Chordata</taxon>
        <taxon>Craniata</taxon>
        <taxon>Vertebrata</taxon>
        <taxon>Euteleostomi</taxon>
        <taxon>Actinopterygii</taxon>
        <taxon>Neopterygii</taxon>
        <taxon>Teleostei</taxon>
        <taxon>Anguilliformes</taxon>
        <taxon>Anguillidae</taxon>
        <taxon>Anguilla</taxon>
    </lineage>
</organism>
<reference evidence="2" key="1">
    <citation type="submission" date="2014-11" db="EMBL/GenBank/DDBJ databases">
        <authorList>
            <person name="Amaro Gonzalez C."/>
        </authorList>
    </citation>
    <scope>NUCLEOTIDE SEQUENCE</scope>
</reference>